<dbReference type="Pfam" id="PF03140">
    <property type="entry name" value="DUF247"/>
    <property type="match status" value="1"/>
</dbReference>
<dbReference type="PANTHER" id="PTHR31170:SF17">
    <property type="match status" value="1"/>
</dbReference>
<accession>A0A059B138</accession>
<reference evidence="2" key="1">
    <citation type="submission" date="2013-07" db="EMBL/GenBank/DDBJ databases">
        <title>The genome of Eucalyptus grandis.</title>
        <authorList>
            <person name="Schmutz J."/>
            <person name="Hayes R."/>
            <person name="Myburg A."/>
            <person name="Tuskan G."/>
            <person name="Grattapaglia D."/>
            <person name="Rokhsar D.S."/>
        </authorList>
    </citation>
    <scope>NUCLEOTIDE SEQUENCE</scope>
    <source>
        <tissue evidence="2">Leaf extractions</tissue>
    </source>
</reference>
<name>A0A059B138_EUCGR</name>
<keyword evidence="1" id="KW-1133">Transmembrane helix</keyword>
<protein>
    <submittedName>
        <fullName evidence="2">Uncharacterized protein</fullName>
    </submittedName>
</protein>
<dbReference type="AlphaFoldDB" id="A0A059B138"/>
<keyword evidence="1" id="KW-0812">Transmembrane</keyword>
<dbReference type="STRING" id="71139.A0A059B138"/>
<dbReference type="OMA" id="YSMINPN"/>
<proteinExistence type="predicted"/>
<organism evidence="2">
    <name type="scientific">Eucalyptus grandis</name>
    <name type="common">Flooded gum</name>
    <dbReference type="NCBI Taxonomy" id="71139"/>
    <lineage>
        <taxon>Eukaryota</taxon>
        <taxon>Viridiplantae</taxon>
        <taxon>Streptophyta</taxon>
        <taxon>Embryophyta</taxon>
        <taxon>Tracheophyta</taxon>
        <taxon>Spermatophyta</taxon>
        <taxon>Magnoliopsida</taxon>
        <taxon>eudicotyledons</taxon>
        <taxon>Gunneridae</taxon>
        <taxon>Pentapetalae</taxon>
        <taxon>rosids</taxon>
        <taxon>malvids</taxon>
        <taxon>Myrtales</taxon>
        <taxon>Myrtaceae</taxon>
        <taxon>Myrtoideae</taxon>
        <taxon>Eucalypteae</taxon>
        <taxon>Eucalyptus</taxon>
    </lineage>
</organism>
<dbReference type="InterPro" id="IPR004158">
    <property type="entry name" value="DUF247_pln"/>
</dbReference>
<sequence>MSNPQRNQHARNGDQSGMQDHVSIYVQNILHGVPTARPEHSIFRVRRQLRGVNEKAYEPEILAIGPYHSGNDKFKFMEEQKLRYVKRLLWRRREGSVDKYMPALRSMEQWARDCYAEAVDLSQENFLAMMLIDGLFLVELFRKNSIKELRDEDDPVMKEDWIRFCLPRDLVLLENQIPFLILEELYGLTKGPEEHSELIDVATRYLNFVPSDSNRGMLRESKHLLHLMHTCLTGLPRRHRLNPRTKPMTEKFMSPAELREFGVRFRVKKSPDLLDITFKDGTLEIPVLTVQDHTESQLRNLIAYEQHRPSGEVNYMTDYVTFMDCLIDSSTDVELLRAAGIIKNYMGDDEAVAQMFNKMGDYVTLSNFYYDDIFRRLNAHCKKRWNRSMAKLRREHLHSPWALLSISAATMLLLLTVAQTVLTYLAYRNEGKKG</sequence>
<dbReference type="PANTHER" id="PTHR31170">
    <property type="entry name" value="BNAC04G53230D PROTEIN"/>
    <property type="match status" value="1"/>
</dbReference>
<dbReference type="Gramene" id="KCW59838">
    <property type="protein sequence ID" value="KCW59838"/>
    <property type="gene ID" value="EUGRSUZ_H02583"/>
</dbReference>
<dbReference type="EMBL" id="KK198760">
    <property type="protein sequence ID" value="KCW59838.1"/>
    <property type="molecule type" value="Genomic_DNA"/>
</dbReference>
<evidence type="ECO:0000256" key="1">
    <source>
        <dbReference type="SAM" id="Phobius"/>
    </source>
</evidence>
<gene>
    <name evidence="2" type="ORF">EUGRSUZ_H02583</name>
</gene>
<evidence type="ECO:0000313" key="2">
    <source>
        <dbReference type="EMBL" id="KCW59838.1"/>
    </source>
</evidence>
<dbReference type="eggNOG" id="ENOG502QRKH">
    <property type="taxonomic scope" value="Eukaryota"/>
</dbReference>
<dbReference type="KEGG" id="egr:104414202"/>
<feature type="transmembrane region" description="Helical" evidence="1">
    <location>
        <begin position="401"/>
        <end position="427"/>
    </location>
</feature>
<dbReference type="InParanoid" id="A0A059B138"/>
<keyword evidence="1" id="KW-0472">Membrane</keyword>
<dbReference type="OrthoDB" id="672127at2759"/>